<dbReference type="Proteomes" id="UP000006051">
    <property type="component" value="Chromosome"/>
</dbReference>
<sequence>MKTIRIKDKEIRLFEGGDDGFIGIEYNSSDFDLESPFYRNNGLKKRVQVTSINIDVENMVVHTEKITSSITPTGDLVDTRTNPVFETSPEDTKLFWESMKKVIIAALFNGIVRDMKVSRAAMTLEGELIKKQPVPIPEVEENENDH</sequence>
<dbReference type="STRING" id="867902.Ornrh_2230"/>
<dbReference type="GeneID" id="71570303"/>
<protein>
    <submittedName>
        <fullName evidence="1">Uncharacterized protein</fullName>
    </submittedName>
</protein>
<dbReference type="GeneID" id="97258811"/>
<accession>I4A327</accession>
<keyword evidence="2" id="KW-1185">Reference proteome</keyword>
<organism evidence="1 2">
    <name type="scientific">Ornithobacterium rhinotracheale (strain ATCC 51463 / DSM 15997 / CCUG 23171 / CIP 104009 / LMG 9086)</name>
    <dbReference type="NCBI Taxonomy" id="867902"/>
    <lineage>
        <taxon>Bacteria</taxon>
        <taxon>Pseudomonadati</taxon>
        <taxon>Bacteroidota</taxon>
        <taxon>Flavobacteriia</taxon>
        <taxon>Flavobacteriales</taxon>
        <taxon>Weeksellaceae</taxon>
        <taxon>Ornithobacterium</taxon>
    </lineage>
</organism>
<dbReference type="RefSeq" id="WP_014791862.1">
    <property type="nucleotide sequence ID" value="NC_018016.1"/>
</dbReference>
<dbReference type="HOGENOM" id="CLU_1775575_0_0_10"/>
<dbReference type="EMBL" id="CP003283">
    <property type="protein sequence ID" value="AFL98361.1"/>
    <property type="molecule type" value="Genomic_DNA"/>
</dbReference>
<evidence type="ECO:0000313" key="1">
    <source>
        <dbReference type="EMBL" id="AFL98361.1"/>
    </source>
</evidence>
<gene>
    <name evidence="1" type="ordered locus">Ornrh_2230</name>
</gene>
<name>I4A327_ORNRL</name>
<proteinExistence type="predicted"/>
<reference evidence="1 2" key="1">
    <citation type="submission" date="2012-06" db="EMBL/GenBank/DDBJ databases">
        <title>The complete genome of Ornithobacterium rhinotracheale DSM 15997.</title>
        <authorList>
            <consortium name="US DOE Joint Genome Institute (JGI-PGF)"/>
            <person name="Lucas S."/>
            <person name="Copeland A."/>
            <person name="Lapidus A."/>
            <person name="Goodwin L."/>
            <person name="Pitluck S."/>
            <person name="Peters L."/>
            <person name="Mikhailova N."/>
            <person name="Teshima H."/>
            <person name="Kyrpides N."/>
            <person name="Mavromatis K."/>
            <person name="Pagani I."/>
            <person name="Ivanova N."/>
            <person name="Ovchinnikova G."/>
            <person name="Zeytun A."/>
            <person name="Detter J.C."/>
            <person name="Han C."/>
            <person name="Land M."/>
            <person name="Hauser L."/>
            <person name="Markowitz V."/>
            <person name="Cheng J.-F."/>
            <person name="Hugenholtz P."/>
            <person name="Woyke T."/>
            <person name="Wu D."/>
            <person name="Lang E."/>
            <person name="Kopitz M."/>
            <person name="Brambilla E."/>
            <person name="Klenk H.-P."/>
            <person name="Eisen J.A."/>
        </authorList>
    </citation>
    <scope>NUCLEOTIDE SEQUENCE [LARGE SCALE GENOMIC DNA]</scope>
    <source>
        <strain evidence="2">ATCC 51463 / DSM 15997 / CCUG 23171 / LMG 9086</strain>
    </source>
</reference>
<dbReference type="AlphaFoldDB" id="I4A327"/>
<evidence type="ECO:0000313" key="2">
    <source>
        <dbReference type="Proteomes" id="UP000006051"/>
    </source>
</evidence>
<dbReference type="KEGG" id="orh:Ornrh_2230"/>